<keyword evidence="6" id="KW-0016">Alginate biosynthesis</keyword>
<organism evidence="8 9">
    <name type="scientific">Turicibacter sanguinis</name>
    <dbReference type="NCBI Taxonomy" id="154288"/>
    <lineage>
        <taxon>Bacteria</taxon>
        <taxon>Bacillati</taxon>
        <taxon>Bacillota</taxon>
        <taxon>Erysipelotrichia</taxon>
        <taxon>Erysipelotrichales</taxon>
        <taxon>Turicibacteraceae</taxon>
        <taxon>Turicibacter</taxon>
    </lineage>
</organism>
<comment type="caution">
    <text evidence="8">The sequence shown here is derived from an EMBL/GenBank/DDBJ whole genome shotgun (WGS) entry which is preliminary data.</text>
</comment>
<dbReference type="EMBL" id="WMQE01000028">
    <property type="protein sequence ID" value="MTK22051.1"/>
    <property type="molecule type" value="Genomic_DNA"/>
</dbReference>
<evidence type="ECO:0000313" key="8">
    <source>
        <dbReference type="EMBL" id="MTK22051.1"/>
    </source>
</evidence>
<keyword evidence="3" id="KW-0808">Transferase</keyword>
<proteinExistence type="predicted"/>
<evidence type="ECO:0000256" key="6">
    <source>
        <dbReference type="ARBA" id="ARBA00022841"/>
    </source>
</evidence>
<keyword evidence="4" id="KW-0732">Signal</keyword>
<sequence>MKVKSVTTSVLMVSILGMSALNIFHLIQTPKEVELDNPTQLETYFNENFIGKIQFVDFYGVIQKWMGKNEVDNFDVIRDEQGKLHFSYFSKGPNDMSEINQEMKNFKNYLDLYAVDVAFIMPPDKVIKGYTTFSKGLPYNYANEGADEFLRKLSEDKIDYLDLREGILQSGIEPSDLFFDTDHHWTPRTAFWGFTQVVSFLNERYGLELDEGYTDLNQYEQISYPQSFLGSLGKRIGYGYAGMDDFIVIKPMFETNLTYTWDGNMVTGTFDETVLQTYWLSEGLGIEADRYMVYLGGNYGEVRIKNNLYENGPKILMIKDSFMLPLAAFLSTTVGEMKLIDLRYYEGCSLYELVPMYQPDIVLVSVSPSNLVPEFFNFSKGE</sequence>
<dbReference type="InterPro" id="IPR031811">
    <property type="entry name" value="ALGX/ALGJ_SGNH-like"/>
</dbReference>
<evidence type="ECO:0000256" key="3">
    <source>
        <dbReference type="ARBA" id="ARBA00022679"/>
    </source>
</evidence>
<dbReference type="GO" id="GO:0042597">
    <property type="term" value="C:periplasmic space"/>
    <property type="evidence" value="ECO:0007669"/>
    <property type="project" value="UniProtKB-SubCell"/>
</dbReference>
<comment type="pathway">
    <text evidence="2">Glycan biosynthesis; alginate biosynthesis.</text>
</comment>
<dbReference type="GO" id="GO:0016740">
    <property type="term" value="F:transferase activity"/>
    <property type="evidence" value="ECO:0007669"/>
    <property type="project" value="UniProtKB-KW"/>
</dbReference>
<dbReference type="GO" id="GO:0042121">
    <property type="term" value="P:alginic acid biosynthetic process"/>
    <property type="evidence" value="ECO:0007669"/>
    <property type="project" value="UniProtKB-KW"/>
</dbReference>
<comment type="subcellular location">
    <subcellularLocation>
        <location evidence="1">Periplasm</location>
    </subcellularLocation>
</comment>
<accession>A0A9X5AQ01</accession>
<evidence type="ECO:0000256" key="4">
    <source>
        <dbReference type="ARBA" id="ARBA00022729"/>
    </source>
</evidence>
<dbReference type="RefSeq" id="WP_006784575.1">
    <property type="nucleotide sequence ID" value="NZ_JADMNR010000011.1"/>
</dbReference>
<dbReference type="Pfam" id="PF16822">
    <property type="entry name" value="ALGX"/>
    <property type="match status" value="1"/>
</dbReference>
<evidence type="ECO:0000313" key="9">
    <source>
        <dbReference type="Proteomes" id="UP000487649"/>
    </source>
</evidence>
<evidence type="ECO:0000256" key="2">
    <source>
        <dbReference type="ARBA" id="ARBA00005182"/>
    </source>
</evidence>
<evidence type="ECO:0000259" key="7">
    <source>
        <dbReference type="Pfam" id="PF16822"/>
    </source>
</evidence>
<protein>
    <recommendedName>
        <fullName evidence="7">AlgX/AlgJ SGNH hydrolase-like domain-containing protein</fullName>
    </recommendedName>
</protein>
<reference evidence="8 9" key="1">
    <citation type="journal article" date="2019" name="Nat. Med.">
        <title>A library of human gut bacterial isolates paired with longitudinal multiomics data enables mechanistic microbiome research.</title>
        <authorList>
            <person name="Poyet M."/>
            <person name="Groussin M."/>
            <person name="Gibbons S.M."/>
            <person name="Avila-Pacheco J."/>
            <person name="Jiang X."/>
            <person name="Kearney S.M."/>
            <person name="Perrotta A.R."/>
            <person name="Berdy B."/>
            <person name="Zhao S."/>
            <person name="Lieberman T.D."/>
            <person name="Swanson P.K."/>
            <person name="Smith M."/>
            <person name="Roesemann S."/>
            <person name="Alexander J.E."/>
            <person name="Rich S.A."/>
            <person name="Livny J."/>
            <person name="Vlamakis H."/>
            <person name="Clish C."/>
            <person name="Bullock K."/>
            <person name="Deik A."/>
            <person name="Scott J."/>
            <person name="Pierce K.A."/>
            <person name="Xavier R.J."/>
            <person name="Alm E.J."/>
        </authorList>
    </citation>
    <scope>NUCLEOTIDE SEQUENCE [LARGE SCALE GENOMIC DNA]</scope>
    <source>
        <strain evidence="8 9">BIOML-A198</strain>
    </source>
</reference>
<keyword evidence="5" id="KW-0574">Periplasm</keyword>
<dbReference type="AlphaFoldDB" id="A0A9X5AQ01"/>
<evidence type="ECO:0000256" key="5">
    <source>
        <dbReference type="ARBA" id="ARBA00022764"/>
    </source>
</evidence>
<dbReference type="Proteomes" id="UP000487649">
    <property type="component" value="Unassembled WGS sequence"/>
</dbReference>
<feature type="domain" description="AlgX/AlgJ SGNH hydrolase-like" evidence="7">
    <location>
        <begin position="96"/>
        <end position="225"/>
    </location>
</feature>
<name>A0A9X5AQ01_9FIRM</name>
<evidence type="ECO:0000256" key="1">
    <source>
        <dbReference type="ARBA" id="ARBA00004418"/>
    </source>
</evidence>
<gene>
    <name evidence="8" type="ORF">GMA92_11560</name>
</gene>